<protein>
    <recommendedName>
        <fullName evidence="3">DUF892 family protein</fullName>
    </recommendedName>
</protein>
<dbReference type="RefSeq" id="WP_285388884.1">
    <property type="nucleotide sequence ID" value="NZ_JASSVS010000002.1"/>
</dbReference>
<keyword evidence="2" id="KW-1185">Reference proteome</keyword>
<proteinExistence type="predicted"/>
<sequence length="181" mass="20017">MNKFSNKLTDTRARLLDAEATLQFLNDRENLNNVLDQGCPDVVLGALISQVDNLVSQACEDCELMEKIRNDDFLAELRQSANEARDYIENGPKGGSPVIAAGAPEPTRHSEHMDTLDEIHEQSLAMLNMLMLNHRHASQGEESLADSVLESYTWQLVNNMERAVKAAAALSEGLKEGVSHE</sequence>
<organism evidence="1 2">
    <name type="scientific">Marinobacter azerbaijanicus</name>
    <dbReference type="NCBI Taxonomy" id="3050455"/>
    <lineage>
        <taxon>Bacteria</taxon>
        <taxon>Pseudomonadati</taxon>
        <taxon>Pseudomonadota</taxon>
        <taxon>Gammaproteobacteria</taxon>
        <taxon>Pseudomonadales</taxon>
        <taxon>Marinobacteraceae</taxon>
        <taxon>Marinobacter</taxon>
    </lineage>
</organism>
<dbReference type="EMBL" id="JASSVS010000002">
    <property type="protein sequence ID" value="MDL0430212.1"/>
    <property type="molecule type" value="Genomic_DNA"/>
</dbReference>
<evidence type="ECO:0008006" key="3">
    <source>
        <dbReference type="Google" id="ProtNLM"/>
    </source>
</evidence>
<reference evidence="1 2" key="1">
    <citation type="submission" date="2023-06" db="EMBL/GenBank/DDBJ databases">
        <title>Marinobacter azerbaijanicus a moderately halophilic, isolated from Urmia Lake in Azerbaijan region of Iran.</title>
        <authorList>
            <person name="Sanchez-Porro C."/>
            <person name="Aghdam E.M."/>
            <person name="Saheb S.M."/>
            <person name="Tarhriz V."/>
            <person name="Kazemi E."/>
            <person name="Ammozegar M.A."/>
            <person name="Ventosa A."/>
            <person name="Hejazi M.S."/>
        </authorList>
    </citation>
    <scope>NUCLEOTIDE SEQUENCE [LARGE SCALE GENOMIC DNA]</scope>
    <source>
        <strain evidence="1 2">TBZ242</strain>
    </source>
</reference>
<comment type="caution">
    <text evidence="1">The sequence shown here is derived from an EMBL/GenBank/DDBJ whole genome shotgun (WGS) entry which is preliminary data.</text>
</comment>
<accession>A0ABT7I8T4</accession>
<evidence type="ECO:0000313" key="2">
    <source>
        <dbReference type="Proteomes" id="UP001227964"/>
    </source>
</evidence>
<gene>
    <name evidence="1" type="ORF">QPM17_03695</name>
</gene>
<name>A0ABT7I8T4_9GAMM</name>
<evidence type="ECO:0000313" key="1">
    <source>
        <dbReference type="EMBL" id="MDL0430212.1"/>
    </source>
</evidence>
<dbReference type="Proteomes" id="UP001227964">
    <property type="component" value="Unassembled WGS sequence"/>
</dbReference>